<sequence>MNRISPKSTTAMILCLSIVVQMPQTVAAAGSGTGVQYAQTTMTGLSVADEEALRVLLEQRLLARGKPNVKMSKGDRAKLRKLLKSYSKAQGNPGNTMSPDQMSALATALGLDVASLAEVADEVDAATESEPQQSIPTEQAVQTTATGLTARDETAMRALLEQRFAARGNPDVQMNKADRKELRELLRKYSKVRGNTGNKMSPQEIKSLAFELGVSEEILANVDGDTTAGDSIPELSPEEKAQRRQEKAERRAARQAEREAVREAEAVASAAANGGESVSVTSETITEEDARSAGEEFDTKVGTNTAQADSGSDRVETLGKIALLGLGALAVGKLMNNGDKVVANTGDRVVVERDGEYYVLKDDDTLLRRPGREVQTESYSDGSTRTRVTSADGSTVETIRSATGQMLRRERILADGHRILLFDDTEAFESVKPSDLPEADRTVLDYDQTDKEALRTALLAANSEKLDRRFSLSQVRNIDAVRKLVPEISVGSINFETGSAVIRAIEAKKLASLGDAIKQAIVLNPGELFLIEGHTDAVGGAAFNLALSDRRAESLALALVEYFDVPPENMVIQGYGEGDLRVETEESERINRRAAVRRITQLLKAG</sequence>
<feature type="region of interest" description="Disordered" evidence="5">
    <location>
        <begin position="125"/>
        <end position="146"/>
    </location>
</feature>
<dbReference type="PANTHER" id="PTHR30329:SF21">
    <property type="entry name" value="LIPOPROTEIN YIAD-RELATED"/>
    <property type="match status" value="1"/>
</dbReference>
<feature type="compositionally biased region" description="Basic and acidic residues" evidence="5">
    <location>
        <begin position="237"/>
        <end position="265"/>
    </location>
</feature>
<evidence type="ECO:0000313" key="9">
    <source>
        <dbReference type="Proteomes" id="UP001255416"/>
    </source>
</evidence>
<dbReference type="Proteomes" id="UP001255416">
    <property type="component" value="Unassembled WGS sequence"/>
</dbReference>
<gene>
    <name evidence="8" type="ORF">QO231_24915</name>
</gene>
<protein>
    <submittedName>
        <fullName evidence="8">OmpA family protein</fullName>
    </submittedName>
</protein>
<keyword evidence="3" id="KW-0998">Cell outer membrane</keyword>
<evidence type="ECO:0000256" key="1">
    <source>
        <dbReference type="ARBA" id="ARBA00004442"/>
    </source>
</evidence>
<evidence type="ECO:0000256" key="5">
    <source>
        <dbReference type="SAM" id="MobiDB-lite"/>
    </source>
</evidence>
<comment type="caution">
    <text evidence="8">The sequence shown here is derived from an EMBL/GenBank/DDBJ whole genome shotgun (WGS) entry which is preliminary data.</text>
</comment>
<dbReference type="PROSITE" id="PS51123">
    <property type="entry name" value="OMPA_2"/>
    <property type="match status" value="1"/>
</dbReference>
<proteinExistence type="predicted"/>
<dbReference type="InterPro" id="IPR050330">
    <property type="entry name" value="Bact_OuterMem_StrucFunc"/>
</dbReference>
<evidence type="ECO:0000259" key="7">
    <source>
        <dbReference type="PROSITE" id="PS51123"/>
    </source>
</evidence>
<keyword evidence="2 4" id="KW-0472">Membrane</keyword>
<reference evidence="9" key="1">
    <citation type="submission" date="2023-05" db="EMBL/GenBank/DDBJ databases">
        <title>Sedimentitalea sp. nov. JM2-8.</title>
        <authorList>
            <person name="Huang J."/>
        </authorList>
    </citation>
    <scope>NUCLEOTIDE SEQUENCE [LARGE SCALE GENOMIC DNA]</scope>
    <source>
        <strain evidence="9">KHS03</strain>
    </source>
</reference>
<evidence type="ECO:0000313" key="8">
    <source>
        <dbReference type="EMBL" id="MDU9007066.1"/>
    </source>
</evidence>
<organism evidence="8 9">
    <name type="scientific">Sedimentitalea todarodis</name>
    <dbReference type="NCBI Taxonomy" id="1631240"/>
    <lineage>
        <taxon>Bacteria</taxon>
        <taxon>Pseudomonadati</taxon>
        <taxon>Pseudomonadota</taxon>
        <taxon>Alphaproteobacteria</taxon>
        <taxon>Rhodobacterales</taxon>
        <taxon>Paracoccaceae</taxon>
        <taxon>Sedimentitalea</taxon>
    </lineage>
</organism>
<keyword evidence="9" id="KW-1185">Reference proteome</keyword>
<dbReference type="InterPro" id="IPR036737">
    <property type="entry name" value="OmpA-like_sf"/>
</dbReference>
<feature type="domain" description="OmpA-like" evidence="7">
    <location>
        <begin position="482"/>
        <end position="606"/>
    </location>
</feature>
<accession>A0ABU3VLL3</accession>
<evidence type="ECO:0000256" key="6">
    <source>
        <dbReference type="SAM" id="SignalP"/>
    </source>
</evidence>
<feature type="chain" id="PRO_5045607765" evidence="6">
    <location>
        <begin position="29"/>
        <end position="606"/>
    </location>
</feature>
<dbReference type="InterPro" id="IPR006665">
    <property type="entry name" value="OmpA-like"/>
</dbReference>
<feature type="compositionally biased region" description="Basic and acidic residues" evidence="5">
    <location>
        <begin position="288"/>
        <end position="299"/>
    </location>
</feature>
<dbReference type="SUPFAM" id="SSF103088">
    <property type="entry name" value="OmpA-like"/>
    <property type="match status" value="1"/>
</dbReference>
<evidence type="ECO:0000256" key="3">
    <source>
        <dbReference type="ARBA" id="ARBA00023237"/>
    </source>
</evidence>
<dbReference type="PRINTS" id="PR01021">
    <property type="entry name" value="OMPADOMAIN"/>
</dbReference>
<dbReference type="PANTHER" id="PTHR30329">
    <property type="entry name" value="STATOR ELEMENT OF FLAGELLAR MOTOR COMPLEX"/>
    <property type="match status" value="1"/>
</dbReference>
<dbReference type="EMBL" id="JASMWN010000044">
    <property type="protein sequence ID" value="MDU9007066.1"/>
    <property type="molecule type" value="Genomic_DNA"/>
</dbReference>
<keyword evidence="6" id="KW-0732">Signal</keyword>
<dbReference type="RefSeq" id="WP_316782662.1">
    <property type="nucleotide sequence ID" value="NZ_JASMWN010000044.1"/>
</dbReference>
<evidence type="ECO:0000256" key="2">
    <source>
        <dbReference type="ARBA" id="ARBA00023136"/>
    </source>
</evidence>
<name>A0ABU3VLL3_9RHOB</name>
<feature type="region of interest" description="Disordered" evidence="5">
    <location>
        <begin position="222"/>
        <end position="311"/>
    </location>
</feature>
<dbReference type="Gene3D" id="3.30.1330.60">
    <property type="entry name" value="OmpA-like domain"/>
    <property type="match status" value="1"/>
</dbReference>
<dbReference type="Pfam" id="PF00691">
    <property type="entry name" value="OmpA"/>
    <property type="match status" value="1"/>
</dbReference>
<comment type="subcellular location">
    <subcellularLocation>
        <location evidence="1">Cell outer membrane</location>
    </subcellularLocation>
</comment>
<dbReference type="CDD" id="cd07185">
    <property type="entry name" value="OmpA_C-like"/>
    <property type="match status" value="1"/>
</dbReference>
<feature type="compositionally biased region" description="Polar residues" evidence="5">
    <location>
        <begin position="301"/>
        <end position="310"/>
    </location>
</feature>
<evidence type="ECO:0000256" key="4">
    <source>
        <dbReference type="PROSITE-ProRule" id="PRU00473"/>
    </source>
</evidence>
<feature type="signal peptide" evidence="6">
    <location>
        <begin position="1"/>
        <end position="28"/>
    </location>
</feature>
<dbReference type="InterPro" id="IPR006664">
    <property type="entry name" value="OMP_bac"/>
</dbReference>
<feature type="compositionally biased region" description="Polar residues" evidence="5">
    <location>
        <begin position="131"/>
        <end position="146"/>
    </location>
</feature>